<dbReference type="PANTHER" id="PTHR47535">
    <property type="entry name" value="MUSCLE-SPECIFIC PROTEIN 300 KDA, ISOFORM G"/>
    <property type="match status" value="1"/>
</dbReference>
<evidence type="ECO:0000256" key="4">
    <source>
        <dbReference type="ARBA" id="ARBA00022989"/>
    </source>
</evidence>
<feature type="non-terminal residue" evidence="8">
    <location>
        <position position="193"/>
    </location>
</feature>
<dbReference type="SMART" id="SM00150">
    <property type="entry name" value="SPEC"/>
    <property type="match status" value="1"/>
</dbReference>
<dbReference type="RefSeq" id="XP_022255071.1">
    <property type="nucleotide sequence ID" value="XM_022399363.1"/>
</dbReference>
<evidence type="ECO:0000256" key="5">
    <source>
        <dbReference type="ARBA" id="ARBA00023136"/>
    </source>
</evidence>
<evidence type="ECO:0000256" key="3">
    <source>
        <dbReference type="ARBA" id="ARBA00022737"/>
    </source>
</evidence>
<gene>
    <name evidence="8" type="primary">LOC111088651</name>
</gene>
<dbReference type="PANTHER" id="PTHR47535:SF1">
    <property type="entry name" value="NESPRIN-1"/>
    <property type="match status" value="1"/>
</dbReference>
<dbReference type="Gene3D" id="1.20.58.60">
    <property type="match status" value="1"/>
</dbReference>
<keyword evidence="5" id="KW-0472">Membrane</keyword>
<dbReference type="Proteomes" id="UP000694941">
    <property type="component" value="Unplaced"/>
</dbReference>
<evidence type="ECO:0000256" key="2">
    <source>
        <dbReference type="ARBA" id="ARBA00022692"/>
    </source>
</evidence>
<dbReference type="InterPro" id="IPR002017">
    <property type="entry name" value="Spectrin_repeat"/>
</dbReference>
<evidence type="ECO:0000256" key="1">
    <source>
        <dbReference type="ARBA" id="ARBA00004370"/>
    </source>
</evidence>
<protein>
    <submittedName>
        <fullName evidence="8">Nesprin-3-like</fullName>
    </submittedName>
</protein>
<keyword evidence="7" id="KW-1185">Reference proteome</keyword>
<keyword evidence="4" id="KW-1133">Transmembrane helix</keyword>
<reference evidence="8" key="1">
    <citation type="submission" date="2025-08" db="UniProtKB">
        <authorList>
            <consortium name="RefSeq"/>
        </authorList>
    </citation>
    <scope>IDENTIFICATION</scope>
    <source>
        <tissue evidence="8">Muscle</tissue>
    </source>
</reference>
<dbReference type="Pfam" id="PF00435">
    <property type="entry name" value="Spectrin"/>
    <property type="match status" value="1"/>
</dbReference>
<keyword evidence="6" id="KW-0175">Coiled coil</keyword>
<dbReference type="GeneID" id="111088651"/>
<keyword evidence="2" id="KW-0812">Transmembrane</keyword>
<comment type="subcellular location">
    <subcellularLocation>
        <location evidence="1">Membrane</location>
    </subcellularLocation>
</comment>
<dbReference type="SUPFAM" id="SSF46966">
    <property type="entry name" value="Spectrin repeat"/>
    <property type="match status" value="1"/>
</dbReference>
<evidence type="ECO:0000313" key="7">
    <source>
        <dbReference type="Proteomes" id="UP000694941"/>
    </source>
</evidence>
<evidence type="ECO:0000256" key="6">
    <source>
        <dbReference type="SAM" id="Coils"/>
    </source>
</evidence>
<accession>A0ABM1TGR5</accession>
<sequence>MLQAITPERHEEIQVKSDQARAEWEDFQNSLEKTKSHLQQVLHLWKKYEEEFEAFSAWLRDMEARVKSETSQQVEIDSLEQQLKTLEGLQQDVKNHQKPLENLMDLTQEISKESPESRVTNQVTQLKTRFTALEKALQNAVVRVRDLMKTEESYKRAKRDLQSWLDIMERKLELSAEASGDRALLEGRLETLK</sequence>
<feature type="coiled-coil region" evidence="6">
    <location>
        <begin position="69"/>
        <end position="96"/>
    </location>
</feature>
<keyword evidence="3" id="KW-0677">Repeat</keyword>
<name>A0ABM1TGR5_LIMPO</name>
<evidence type="ECO:0000313" key="8">
    <source>
        <dbReference type="RefSeq" id="XP_022255071.1"/>
    </source>
</evidence>
<proteinExistence type="predicted"/>
<organism evidence="7 8">
    <name type="scientific">Limulus polyphemus</name>
    <name type="common">Atlantic horseshoe crab</name>
    <dbReference type="NCBI Taxonomy" id="6850"/>
    <lineage>
        <taxon>Eukaryota</taxon>
        <taxon>Metazoa</taxon>
        <taxon>Ecdysozoa</taxon>
        <taxon>Arthropoda</taxon>
        <taxon>Chelicerata</taxon>
        <taxon>Merostomata</taxon>
        <taxon>Xiphosura</taxon>
        <taxon>Limulidae</taxon>
        <taxon>Limulus</taxon>
    </lineage>
</organism>
<dbReference type="InterPro" id="IPR018159">
    <property type="entry name" value="Spectrin/alpha-actinin"/>
</dbReference>
<dbReference type="InterPro" id="IPR052403">
    <property type="entry name" value="LINC-complex_assoc"/>
</dbReference>